<dbReference type="GO" id="GO:0051604">
    <property type="term" value="P:protein maturation"/>
    <property type="evidence" value="ECO:0007669"/>
    <property type="project" value="InterPro"/>
</dbReference>
<sequence length="142" mass="15793">MDGDDALCHMHEYVVAVGVVDSLQNFSRSSGRRVKSFRVFVGELSMLNLEVLREALEKLIRQSEVADAVFSVEVERARVICGSCGYVMSFGEVVEDLDDQEKEVIHFLPELIASYGACRICGSKDLRIESGRGVSVRDVVYV</sequence>
<dbReference type="AlphaFoldDB" id="E6N710"/>
<organism evidence="5 7">
    <name type="scientific">Caldiarchaeum subterraneum</name>
    <dbReference type="NCBI Taxonomy" id="311458"/>
    <lineage>
        <taxon>Archaea</taxon>
        <taxon>Nitrososphaerota</taxon>
        <taxon>Candidatus Caldarchaeales</taxon>
        <taxon>Candidatus Caldarchaeaceae</taxon>
        <taxon>Candidatus Caldarchaeum</taxon>
    </lineage>
</organism>
<dbReference type="InterPro" id="IPR000688">
    <property type="entry name" value="HypA/HybF"/>
</dbReference>
<reference evidence="5 7" key="1">
    <citation type="journal article" date="2005" name="Environ. Microbiol.">
        <title>Genetic and functional properties of uncultivated thermophilic crenarchaeotes from a subsurface gold mine as revealed by analysis of genome fragments.</title>
        <authorList>
            <person name="Nunoura T."/>
            <person name="Hirayama H."/>
            <person name="Takami H."/>
            <person name="Oida H."/>
            <person name="Nishi S."/>
            <person name="Shimamura S."/>
            <person name="Suzuki Y."/>
            <person name="Inagaki F."/>
            <person name="Takai K."/>
            <person name="Nealson K.H."/>
            <person name="Horikoshi K."/>
        </authorList>
    </citation>
    <scope>NUCLEOTIDE SEQUENCE [LARGE SCALE GENOMIC DNA]</scope>
</reference>
<dbReference type="InterPro" id="IPR020538">
    <property type="entry name" value="Hydgase_Ni_incorp_HypA/HybF_CS"/>
</dbReference>
<name>E6N710_CALS0</name>
<keyword evidence="4" id="KW-0862">Zinc</keyword>
<proteinExistence type="inferred from homology"/>
<dbReference type="PANTHER" id="PTHR34535">
    <property type="entry name" value="HYDROGENASE MATURATION FACTOR HYPA"/>
    <property type="match status" value="1"/>
</dbReference>
<dbReference type="Proteomes" id="UP000008120">
    <property type="component" value="Chromosome"/>
</dbReference>
<gene>
    <name evidence="6" type="ORF">CSUB_C1017</name>
    <name evidence="5" type="ORF">HGMM_F34A01C35</name>
</gene>
<evidence type="ECO:0000313" key="7">
    <source>
        <dbReference type="Proteomes" id="UP000008120"/>
    </source>
</evidence>
<dbReference type="PIRSF" id="PIRSF004761">
    <property type="entry name" value="Hydrgn_mat_HypA"/>
    <property type="match status" value="1"/>
</dbReference>
<dbReference type="Gene3D" id="3.30.2320.80">
    <property type="match status" value="1"/>
</dbReference>
<dbReference type="KEGG" id="csu:CSUB_C1017"/>
<comment type="similarity">
    <text evidence="1">Belongs to the HypA/HybF family.</text>
</comment>
<accession>E6N710</accession>
<dbReference type="GO" id="GO:0016151">
    <property type="term" value="F:nickel cation binding"/>
    <property type="evidence" value="ECO:0007669"/>
    <property type="project" value="InterPro"/>
</dbReference>
<evidence type="ECO:0000313" key="5">
    <source>
        <dbReference type="EMBL" id="BAJ48079.1"/>
    </source>
</evidence>
<evidence type="ECO:0000256" key="4">
    <source>
        <dbReference type="ARBA" id="ARBA00022833"/>
    </source>
</evidence>
<evidence type="ECO:0000256" key="3">
    <source>
        <dbReference type="ARBA" id="ARBA00022723"/>
    </source>
</evidence>
<keyword evidence="2" id="KW-0533">Nickel</keyword>
<dbReference type="EMBL" id="AP011853">
    <property type="protein sequence ID" value="BAJ48079.1"/>
    <property type="molecule type" value="Genomic_DNA"/>
</dbReference>
<dbReference type="PANTHER" id="PTHR34535:SF3">
    <property type="entry name" value="HYDROGENASE MATURATION FACTOR HYPA"/>
    <property type="match status" value="1"/>
</dbReference>
<evidence type="ECO:0000313" key="6">
    <source>
        <dbReference type="EMBL" id="BAJ50869.1"/>
    </source>
</evidence>
<dbReference type="STRING" id="311458.CSUB_C1017"/>
<evidence type="ECO:0000256" key="1">
    <source>
        <dbReference type="ARBA" id="ARBA00010748"/>
    </source>
</evidence>
<reference evidence="5 7" key="2">
    <citation type="journal article" date="2011" name="Nucleic Acids Res.">
        <title>Insights into the evolution of Archaea and eukaryotic protein modifier systems revealed by the genome of a novel archaeal group.</title>
        <authorList>
            <person name="Nunoura T."/>
            <person name="Takaki Y."/>
            <person name="Kakuta J."/>
            <person name="Nishi S."/>
            <person name="Sugahara J."/>
            <person name="Kazama H."/>
            <person name="Chee G."/>
            <person name="Hattori M."/>
            <person name="Kanai A."/>
            <person name="Atomi H."/>
            <person name="Takai K."/>
            <person name="Takami H."/>
        </authorList>
    </citation>
    <scope>NUCLEOTIDE SEQUENCE [LARGE SCALE GENOMIC DNA]</scope>
</reference>
<protein>
    <submittedName>
        <fullName evidence="5">Hydrogenase nickel incorporation protein HypA</fullName>
    </submittedName>
</protein>
<dbReference type="PROSITE" id="PS01249">
    <property type="entry name" value="HYPA"/>
    <property type="match status" value="1"/>
</dbReference>
<evidence type="ECO:0000256" key="2">
    <source>
        <dbReference type="ARBA" id="ARBA00022596"/>
    </source>
</evidence>
<dbReference type="BioCyc" id="CCAL311458:G131R-1024-MONOMER"/>
<dbReference type="GO" id="GO:0008270">
    <property type="term" value="F:zinc ion binding"/>
    <property type="evidence" value="ECO:0007669"/>
    <property type="project" value="TreeGrafter"/>
</dbReference>
<dbReference type="EMBL" id="BA000048">
    <property type="protein sequence ID" value="BAJ50869.1"/>
    <property type="molecule type" value="Genomic_DNA"/>
</dbReference>
<keyword evidence="3" id="KW-0479">Metal-binding</keyword>
<dbReference type="Pfam" id="PF01155">
    <property type="entry name" value="HypA"/>
    <property type="match status" value="1"/>
</dbReference>